<dbReference type="Pfam" id="PF07004">
    <property type="entry name" value="SHIPPO-rpt"/>
    <property type="match status" value="3"/>
</dbReference>
<feature type="region of interest" description="Disordered" evidence="1">
    <location>
        <begin position="234"/>
        <end position="253"/>
    </location>
</feature>
<name>A0AA35SLB6_GEOBA</name>
<evidence type="ECO:0000313" key="3">
    <source>
        <dbReference type="Proteomes" id="UP001174909"/>
    </source>
</evidence>
<accession>A0AA35SLB6</accession>
<dbReference type="AlphaFoldDB" id="A0AA35SLB6"/>
<organism evidence="2 3">
    <name type="scientific">Geodia barretti</name>
    <name type="common">Barrett's horny sponge</name>
    <dbReference type="NCBI Taxonomy" id="519541"/>
    <lineage>
        <taxon>Eukaryota</taxon>
        <taxon>Metazoa</taxon>
        <taxon>Porifera</taxon>
        <taxon>Demospongiae</taxon>
        <taxon>Heteroscleromorpha</taxon>
        <taxon>Tetractinellida</taxon>
        <taxon>Astrophorina</taxon>
        <taxon>Geodiidae</taxon>
        <taxon>Geodia</taxon>
    </lineage>
</organism>
<feature type="compositionally biased region" description="Polar residues" evidence="1">
    <location>
        <begin position="211"/>
        <end position="222"/>
    </location>
</feature>
<comment type="caution">
    <text evidence="2">The sequence shown here is derived from an EMBL/GenBank/DDBJ whole genome shotgun (WGS) entry which is preliminary data.</text>
</comment>
<evidence type="ECO:0000256" key="1">
    <source>
        <dbReference type="SAM" id="MobiDB-lite"/>
    </source>
</evidence>
<feature type="region of interest" description="Disordered" evidence="1">
    <location>
        <begin position="85"/>
        <end position="228"/>
    </location>
</feature>
<dbReference type="EMBL" id="CASHTH010002548">
    <property type="protein sequence ID" value="CAI8031564.1"/>
    <property type="molecule type" value="Genomic_DNA"/>
</dbReference>
<keyword evidence="3" id="KW-1185">Reference proteome</keyword>
<feature type="compositionally biased region" description="Low complexity" evidence="1">
    <location>
        <begin position="182"/>
        <end position="194"/>
    </location>
</feature>
<feature type="compositionally biased region" description="Polar residues" evidence="1">
    <location>
        <begin position="108"/>
        <end position="126"/>
    </location>
</feature>
<proteinExistence type="predicted"/>
<evidence type="ECO:0000313" key="2">
    <source>
        <dbReference type="EMBL" id="CAI8031564.1"/>
    </source>
</evidence>
<feature type="region of interest" description="Disordered" evidence="1">
    <location>
        <begin position="1"/>
        <end position="24"/>
    </location>
</feature>
<dbReference type="InterPro" id="IPR010736">
    <property type="entry name" value="SHIPPO-rpt"/>
</dbReference>
<dbReference type="Proteomes" id="UP001174909">
    <property type="component" value="Unassembled WGS sequence"/>
</dbReference>
<reference evidence="2" key="1">
    <citation type="submission" date="2023-03" db="EMBL/GenBank/DDBJ databases">
        <authorList>
            <person name="Steffen K."/>
            <person name="Cardenas P."/>
        </authorList>
    </citation>
    <scope>NUCLEOTIDE SEQUENCE</scope>
</reference>
<gene>
    <name evidence="2" type="ORF">GBAR_LOCUS17915</name>
</gene>
<feature type="compositionally biased region" description="Pro residues" evidence="1">
    <location>
        <begin position="236"/>
        <end position="246"/>
    </location>
</feature>
<protein>
    <submittedName>
        <fullName evidence="2">O(6)-methylguanine-induced apoptosis 2</fullName>
    </submittedName>
</protein>
<sequence>MASPSLQIKLEGGGRGGTGDPTREILRRNKALRKSERRERILTQRFCPLLVPGGAGRERRRRDPSTIASIPSRYQVFFHRSTQAKGFQSQSSRFQEHINVDDSPGPGSYTTPHSSLNTHPTSSSTAGSGGLFQAPIAVAPEERGATGDVSPSPTSYHPSHCHTRTSHAVSAEAAFKSRSKRSSLSSSCTLTPSPGHYNGPGPADYSPHTHPLSTTNPSSHAPQQHRQKLRISAPALPLPPLPPSPGPGHYETKGSIVRSESMKIVKPSGCGFTSNVDRWGSEVKRNHDNEPGPGSYDLVDHCKKSYLYNLHTKWI</sequence>